<keyword evidence="7 10" id="KW-0408">Iron</keyword>
<feature type="binding site" evidence="10">
    <location>
        <position position="392"/>
    </location>
    <ligand>
        <name>Zn(2+)</name>
        <dbReference type="ChEBI" id="CHEBI:29105"/>
    </ligand>
</feature>
<dbReference type="GO" id="GO:0008270">
    <property type="term" value="F:zinc ion binding"/>
    <property type="evidence" value="ECO:0007669"/>
    <property type="project" value="UniProtKB-UniRule"/>
</dbReference>
<feature type="binding site" evidence="10">
    <location>
        <position position="388"/>
    </location>
    <ligand>
        <name>substrate</name>
    </ligand>
</feature>
<feature type="binding site" evidence="10">
    <location>
        <position position="536"/>
    </location>
    <ligand>
        <name>[4Fe-4S] cluster</name>
        <dbReference type="ChEBI" id="CHEBI:49883"/>
        <note>4Fe-4S-S-AdoMet</note>
    </ligand>
</feature>
<dbReference type="HAMAP" id="MF_00089">
    <property type="entry name" value="ThiC"/>
    <property type="match status" value="1"/>
</dbReference>
<dbReference type="FunFam" id="3.20.20.540:FF:000001">
    <property type="entry name" value="Phosphomethylpyrimidine synthase"/>
    <property type="match status" value="1"/>
</dbReference>
<feature type="binding site" evidence="10">
    <location>
        <position position="223"/>
    </location>
    <ligand>
        <name>substrate</name>
    </ligand>
</feature>
<comment type="pathway">
    <text evidence="10">Cofactor biosynthesis; thiamine diphosphate biosynthesis.</text>
</comment>
<feature type="binding site" evidence="10">
    <location>
        <position position="456"/>
    </location>
    <ligand>
        <name>Zn(2+)</name>
        <dbReference type="ChEBI" id="CHEBI:29105"/>
    </ligand>
</feature>
<evidence type="ECO:0000256" key="1">
    <source>
        <dbReference type="ARBA" id="ARBA00003175"/>
    </source>
</evidence>
<dbReference type="Pfam" id="PF13667">
    <property type="entry name" value="ThiC-associated"/>
    <property type="match status" value="1"/>
</dbReference>
<evidence type="ECO:0000256" key="2">
    <source>
        <dbReference type="ARBA" id="ARBA00022485"/>
    </source>
</evidence>
<feature type="binding site" evidence="10">
    <location>
        <position position="194"/>
    </location>
    <ligand>
        <name>substrate</name>
    </ligand>
</feature>
<organism evidence="12 13">
    <name type="scientific">Cohnella fermenti</name>
    <dbReference type="NCBI Taxonomy" id="2565925"/>
    <lineage>
        <taxon>Bacteria</taxon>
        <taxon>Bacillati</taxon>
        <taxon>Bacillota</taxon>
        <taxon>Bacilli</taxon>
        <taxon>Bacillales</taxon>
        <taxon>Paenibacillaceae</taxon>
        <taxon>Cohnella</taxon>
    </lineage>
</organism>
<dbReference type="NCBIfam" id="NF006763">
    <property type="entry name" value="PRK09284.1"/>
    <property type="match status" value="1"/>
</dbReference>
<feature type="binding site" evidence="10">
    <location>
        <position position="539"/>
    </location>
    <ligand>
        <name>[4Fe-4S] cluster</name>
        <dbReference type="ChEBI" id="CHEBI:49883"/>
        <note>4Fe-4S-S-AdoMet</note>
    </ligand>
</feature>
<feature type="binding site" evidence="10">
    <location>
        <begin position="308"/>
        <end position="310"/>
    </location>
    <ligand>
        <name>substrate</name>
    </ligand>
</feature>
<feature type="binding site" evidence="10">
    <location>
        <position position="415"/>
    </location>
    <ligand>
        <name>substrate</name>
    </ligand>
</feature>
<dbReference type="InterPro" id="IPR025747">
    <property type="entry name" value="ThiC-associated_dom"/>
</dbReference>
<dbReference type="UniPathway" id="UPA00060"/>
<reference evidence="12 13" key="1">
    <citation type="submission" date="2019-04" db="EMBL/GenBank/DDBJ databases">
        <title>Cohnella sp. nov. isolated from preserved vegetables.</title>
        <authorList>
            <person name="Lin S.-Y."/>
            <person name="Hung M.-H."/>
            <person name="Young C.-C."/>
        </authorList>
    </citation>
    <scope>NUCLEOTIDE SEQUENCE [LARGE SCALE GENOMIC DNA]</scope>
    <source>
        <strain evidence="12 13">CC-MHH1044</strain>
    </source>
</reference>
<evidence type="ECO:0000313" key="13">
    <source>
        <dbReference type="Proteomes" id="UP000310636"/>
    </source>
</evidence>
<dbReference type="PANTHER" id="PTHR30557:SF1">
    <property type="entry name" value="PHOSPHOMETHYLPYRIMIDINE SYNTHASE, CHLOROPLASTIC"/>
    <property type="match status" value="1"/>
</dbReference>
<keyword evidence="13" id="KW-1185">Reference proteome</keyword>
<comment type="function">
    <text evidence="1 10">Catalyzes the synthesis of the hydroxymethylpyrimidine phosphate (HMP-P) moiety of thiamine from aminoimidazole ribotide (AIR) in a radical S-adenosyl-L-methionine (SAM)-dependent reaction.</text>
</comment>
<dbReference type="RefSeq" id="WP_136371563.1">
    <property type="nucleotide sequence ID" value="NZ_SSOB01000027.1"/>
</dbReference>
<feature type="binding site" evidence="10">
    <location>
        <begin position="349"/>
        <end position="352"/>
    </location>
    <ligand>
        <name>substrate</name>
    </ligand>
</feature>
<keyword evidence="6 10" id="KW-0784">Thiamine biosynthesis</keyword>
<feature type="domain" description="ThiC-associated" evidence="11">
    <location>
        <begin position="7"/>
        <end position="85"/>
    </location>
</feature>
<dbReference type="PANTHER" id="PTHR30557">
    <property type="entry name" value="THIAMINE BIOSYNTHESIS PROTEIN THIC"/>
    <property type="match status" value="1"/>
</dbReference>
<accession>A0A4S4BMI8</accession>
<comment type="caution">
    <text evidence="12">The sequence shown here is derived from an EMBL/GenBank/DDBJ whole genome shotgun (WGS) entry which is preliminary data.</text>
</comment>
<feature type="binding site" evidence="10">
    <location>
        <position position="252"/>
    </location>
    <ligand>
        <name>substrate</name>
    </ligand>
</feature>
<keyword evidence="8 10" id="KW-0411">Iron-sulfur</keyword>
<dbReference type="OrthoDB" id="9805897at2"/>
<protein>
    <recommendedName>
        <fullName evidence="10">Phosphomethylpyrimidine synthase</fullName>
        <ecNumber evidence="10">4.1.99.17</ecNumber>
    </recommendedName>
    <alternativeName>
        <fullName evidence="10">Hydroxymethylpyrimidine phosphate synthase</fullName>
        <shortName evidence="10">HMP-P synthase</shortName>
        <shortName evidence="10">HMP-phosphate synthase</shortName>
        <shortName evidence="10">HMPP synthase</shortName>
    </alternativeName>
    <alternativeName>
        <fullName evidence="10">Thiamine biosynthesis protein ThiC</fullName>
    </alternativeName>
</protein>
<dbReference type="AlphaFoldDB" id="A0A4S4BMI8"/>
<dbReference type="InterPro" id="IPR038521">
    <property type="entry name" value="ThiC/Bza_core_dom"/>
</dbReference>
<keyword evidence="5 10" id="KW-0862">Zinc</keyword>
<dbReference type="GO" id="GO:0051539">
    <property type="term" value="F:4 iron, 4 sulfur cluster binding"/>
    <property type="evidence" value="ECO:0007669"/>
    <property type="project" value="UniProtKB-KW"/>
</dbReference>
<dbReference type="Gene3D" id="3.20.20.540">
    <property type="entry name" value="Radical SAM ThiC family, central domain"/>
    <property type="match status" value="1"/>
</dbReference>
<keyword evidence="9 10" id="KW-0456">Lyase</keyword>
<dbReference type="SFLD" id="SFLDS00113">
    <property type="entry name" value="Radical_SAM_Phosphomethylpyrim"/>
    <property type="match status" value="1"/>
</dbReference>
<dbReference type="EMBL" id="SSOB01000027">
    <property type="protein sequence ID" value="THF76036.1"/>
    <property type="molecule type" value="Genomic_DNA"/>
</dbReference>
<dbReference type="Gene3D" id="6.10.250.620">
    <property type="match status" value="1"/>
</dbReference>
<keyword evidence="2 10" id="KW-0004">4Fe-4S</keyword>
<evidence type="ECO:0000256" key="9">
    <source>
        <dbReference type="ARBA" id="ARBA00023239"/>
    </source>
</evidence>
<dbReference type="EC" id="4.1.99.17" evidence="10"/>
<dbReference type="SFLD" id="SFLDG01114">
    <property type="entry name" value="phosphomethylpyrimidine_syntha"/>
    <property type="match status" value="1"/>
</dbReference>
<dbReference type="SFLD" id="SFLDF00407">
    <property type="entry name" value="phosphomethylpyrimidine_syntha"/>
    <property type="match status" value="1"/>
</dbReference>
<proteinExistence type="inferred from homology"/>
<feature type="binding site" evidence="10">
    <location>
        <position position="544"/>
    </location>
    <ligand>
        <name>[4Fe-4S] cluster</name>
        <dbReference type="ChEBI" id="CHEBI:49883"/>
        <note>4Fe-4S-S-AdoMet</note>
    </ligand>
</feature>
<comment type="cofactor">
    <cofactor evidence="10">
        <name>[4Fe-4S] cluster</name>
        <dbReference type="ChEBI" id="CHEBI:49883"/>
    </cofactor>
    <text evidence="10">Binds 1 [4Fe-4S] cluster per subunit. The cluster is coordinated with 3 cysteines and an exchangeable S-adenosyl-L-methionine.</text>
</comment>
<dbReference type="Pfam" id="PF01964">
    <property type="entry name" value="ThiC_Rad_SAM"/>
    <property type="match status" value="1"/>
</dbReference>
<dbReference type="InterPro" id="IPR002817">
    <property type="entry name" value="ThiC/BzaA/B"/>
</dbReference>
<evidence type="ECO:0000256" key="4">
    <source>
        <dbReference type="ARBA" id="ARBA00022723"/>
    </source>
</evidence>
<evidence type="ECO:0000313" key="12">
    <source>
        <dbReference type="EMBL" id="THF76036.1"/>
    </source>
</evidence>
<name>A0A4S4BMI8_9BACL</name>
<dbReference type="GO" id="GO:0070284">
    <property type="term" value="F:phosphomethylpyrimidine synthase activity"/>
    <property type="evidence" value="ECO:0007669"/>
    <property type="project" value="UniProtKB-EC"/>
</dbReference>
<evidence type="ECO:0000256" key="7">
    <source>
        <dbReference type="ARBA" id="ARBA00023004"/>
    </source>
</evidence>
<dbReference type="NCBIfam" id="NF009895">
    <property type="entry name" value="PRK13352.1"/>
    <property type="match status" value="1"/>
</dbReference>
<dbReference type="GO" id="GO:0009228">
    <property type="term" value="P:thiamine biosynthetic process"/>
    <property type="evidence" value="ECO:0007669"/>
    <property type="project" value="UniProtKB-UniRule"/>
</dbReference>
<keyword evidence="4 10" id="KW-0479">Metal-binding</keyword>
<evidence type="ECO:0000256" key="3">
    <source>
        <dbReference type="ARBA" id="ARBA00022691"/>
    </source>
</evidence>
<comment type="catalytic activity">
    <reaction evidence="10">
        <text>5-amino-1-(5-phospho-beta-D-ribosyl)imidazole + S-adenosyl-L-methionine = 4-amino-2-methyl-5-(phosphooxymethyl)pyrimidine + CO + 5'-deoxyadenosine + formate + L-methionine + 3 H(+)</text>
        <dbReference type="Rhea" id="RHEA:24840"/>
        <dbReference type="ChEBI" id="CHEBI:15378"/>
        <dbReference type="ChEBI" id="CHEBI:15740"/>
        <dbReference type="ChEBI" id="CHEBI:17245"/>
        <dbReference type="ChEBI" id="CHEBI:17319"/>
        <dbReference type="ChEBI" id="CHEBI:57844"/>
        <dbReference type="ChEBI" id="CHEBI:58354"/>
        <dbReference type="ChEBI" id="CHEBI:59789"/>
        <dbReference type="ChEBI" id="CHEBI:137981"/>
        <dbReference type="EC" id="4.1.99.17"/>
    </reaction>
</comment>
<evidence type="ECO:0000256" key="8">
    <source>
        <dbReference type="ARBA" id="ARBA00023014"/>
    </source>
</evidence>
<dbReference type="InterPro" id="IPR037509">
    <property type="entry name" value="ThiC"/>
</dbReference>
<dbReference type="GO" id="GO:0005829">
    <property type="term" value="C:cytosol"/>
    <property type="evidence" value="ECO:0007669"/>
    <property type="project" value="TreeGrafter"/>
</dbReference>
<evidence type="ECO:0000256" key="5">
    <source>
        <dbReference type="ARBA" id="ARBA00022833"/>
    </source>
</evidence>
<dbReference type="Proteomes" id="UP000310636">
    <property type="component" value="Unassembled WGS sequence"/>
</dbReference>
<sequence length="587" mass="64505">MPILTTPLPGSRKVYVTGSRPDIRVPMREIALGPSGGPDGAELPNEPIRVYDASGPYTDDAFDADVRRGLPALRDGWIAERADTEAYEGRAVKPTDNGFKSAEKALRQGAEEFPGLQRRPRRAAAGCNITQLHYARKGIVTPEMEFIALREGMSPEFVRAEVAAGRAVIPANVNHPELEPMIIGRQFHVKINANIGNSAVASSIEEEVEKMTWAARWGADTIMDLSTGKNIHTTREWIVRNSPVPVGTVPIYQALEKVGGKAEALSWEVFRDTLIEQAEQGVDYFTIHAGVLLRYIPLTAKRVTGIVSRGGSIMAAWCLAHHKENFLYTHFEEICAIMKSYDVTFSLGDGLRPGSIADANDEAQFAELETLGELTAIAWKHDVQVIIEGPGHVPMHLIKENVDRQMEVCKEAPFYTLGPLTTDIAPGYDHLTSAIGAAMIGWFGTAMLCYVTPKEHLGLPNREDVKEGVIAYKIAAHAADLAKGHPRARIRDDALSKARFEFRWRDQFHLSLDPERAMAYHDETLPAEGAKTAHFCSMCGPQFCSMRITQDIRAYAEERGLNDAAAINAGMKEKAEAFKAAGSSLYA</sequence>
<comment type="similarity">
    <text evidence="10">Belongs to the ThiC family.</text>
</comment>
<evidence type="ECO:0000256" key="6">
    <source>
        <dbReference type="ARBA" id="ARBA00022977"/>
    </source>
</evidence>
<gene>
    <name evidence="10 12" type="primary">thiC</name>
    <name evidence="12" type="ORF">E6C55_19850</name>
</gene>
<evidence type="ECO:0000256" key="10">
    <source>
        <dbReference type="HAMAP-Rule" id="MF_00089"/>
    </source>
</evidence>
<dbReference type="GO" id="GO:0009229">
    <property type="term" value="P:thiamine diphosphate biosynthetic process"/>
    <property type="evidence" value="ECO:0007669"/>
    <property type="project" value="UniProtKB-UniRule"/>
</dbReference>
<keyword evidence="3 10" id="KW-0949">S-adenosyl-L-methionine</keyword>
<dbReference type="NCBIfam" id="TIGR00190">
    <property type="entry name" value="thiC"/>
    <property type="match status" value="1"/>
</dbReference>
<evidence type="ECO:0000259" key="11">
    <source>
        <dbReference type="Pfam" id="PF13667"/>
    </source>
</evidence>
<feature type="binding site" evidence="10">
    <location>
        <position position="288"/>
    </location>
    <ligand>
        <name>substrate</name>
    </ligand>
</feature>